<accession>A0ABQ3N9Z2</accession>
<keyword evidence="10" id="KW-1185">Reference proteome</keyword>
<organism evidence="9 10">
    <name type="scientific">Neobacillus kokaensis</name>
    <dbReference type="NCBI Taxonomy" id="2759023"/>
    <lineage>
        <taxon>Bacteria</taxon>
        <taxon>Bacillati</taxon>
        <taxon>Bacillota</taxon>
        <taxon>Bacilli</taxon>
        <taxon>Bacillales</taxon>
        <taxon>Bacillaceae</taxon>
        <taxon>Neobacillus</taxon>
    </lineage>
</organism>
<dbReference type="PANTHER" id="PTHR34584:SF1">
    <property type="entry name" value="NA(+)_H(+) ANTIPORTER SUBUNIT E1"/>
    <property type="match status" value="1"/>
</dbReference>
<dbReference type="InterPro" id="IPR002758">
    <property type="entry name" value="Cation_antiport_E"/>
</dbReference>
<keyword evidence="4" id="KW-1003">Cell membrane</keyword>
<protein>
    <submittedName>
        <fullName evidence="9">Na+/H+ antiporter subunit E</fullName>
    </submittedName>
</protein>
<evidence type="ECO:0000256" key="5">
    <source>
        <dbReference type="ARBA" id="ARBA00022692"/>
    </source>
</evidence>
<evidence type="ECO:0000313" key="10">
    <source>
        <dbReference type="Proteomes" id="UP000637074"/>
    </source>
</evidence>
<keyword evidence="3" id="KW-0050">Antiport</keyword>
<keyword evidence="7 8" id="KW-0472">Membrane</keyword>
<comment type="similarity">
    <text evidence="2">Belongs to the CPA3 antiporters (TC 2.A.63) subunit E family.</text>
</comment>
<keyword evidence="3" id="KW-0813">Transport</keyword>
<evidence type="ECO:0000256" key="4">
    <source>
        <dbReference type="ARBA" id="ARBA00022475"/>
    </source>
</evidence>
<comment type="subcellular location">
    <subcellularLocation>
        <location evidence="1">Cell membrane</location>
        <topology evidence="1">Multi-pass membrane protein</topology>
    </subcellularLocation>
</comment>
<evidence type="ECO:0000256" key="8">
    <source>
        <dbReference type="SAM" id="Phobius"/>
    </source>
</evidence>
<keyword evidence="5 8" id="KW-0812">Transmembrane</keyword>
<dbReference type="Proteomes" id="UP000637074">
    <property type="component" value="Unassembled WGS sequence"/>
</dbReference>
<evidence type="ECO:0000256" key="3">
    <source>
        <dbReference type="ARBA" id="ARBA00022449"/>
    </source>
</evidence>
<reference evidence="9 10" key="1">
    <citation type="journal article" date="2022" name="Int. J. Syst. Evol. Microbiol.">
        <title>Neobacillus kokaensis sp. nov., isolated from soil.</title>
        <authorList>
            <person name="Yuki K."/>
            <person name="Matsubara H."/>
            <person name="Yamaguchi S."/>
        </authorList>
    </citation>
    <scope>NUCLEOTIDE SEQUENCE [LARGE SCALE GENOMIC DNA]</scope>
    <source>
        <strain evidence="9 10">LOB 377</strain>
    </source>
</reference>
<evidence type="ECO:0000256" key="1">
    <source>
        <dbReference type="ARBA" id="ARBA00004651"/>
    </source>
</evidence>
<dbReference type="EMBL" id="BNDS01000028">
    <property type="protein sequence ID" value="GHI00793.1"/>
    <property type="molecule type" value="Genomic_DNA"/>
</dbReference>
<gene>
    <name evidence="9" type="ORF">AM1BK_43350</name>
</gene>
<sequence>MALQVLINLLVAFLWMFLQDEWSMLSFFSGYLVGILIVFVLRRFFPSSFYLKKCFAAVYLFWVFFRESIVSSIYVIGHVIRPRLKITPGIFRLETELESDLEVTLLALLITLTPGSVVMKVTPDKKAFYVHALNLPDSVIAVISSKNKFEHAIRKVTR</sequence>
<dbReference type="PANTHER" id="PTHR34584">
    <property type="entry name" value="NA(+)/H(+) ANTIPORTER SUBUNIT E1"/>
    <property type="match status" value="1"/>
</dbReference>
<evidence type="ECO:0000256" key="2">
    <source>
        <dbReference type="ARBA" id="ARBA00006228"/>
    </source>
</evidence>
<evidence type="ECO:0000256" key="7">
    <source>
        <dbReference type="ARBA" id="ARBA00023136"/>
    </source>
</evidence>
<dbReference type="PIRSF" id="PIRSF019239">
    <property type="entry name" value="MrpE"/>
    <property type="match status" value="1"/>
</dbReference>
<feature type="transmembrane region" description="Helical" evidence="8">
    <location>
        <begin position="57"/>
        <end position="81"/>
    </location>
</feature>
<evidence type="ECO:0000313" key="9">
    <source>
        <dbReference type="EMBL" id="GHI00793.1"/>
    </source>
</evidence>
<dbReference type="Pfam" id="PF01899">
    <property type="entry name" value="MNHE"/>
    <property type="match status" value="1"/>
</dbReference>
<name>A0ABQ3N9Z2_9BACI</name>
<keyword evidence="6 8" id="KW-1133">Transmembrane helix</keyword>
<dbReference type="RefSeq" id="WP_191276462.1">
    <property type="nucleotide sequence ID" value="NZ_BNDS01000028.1"/>
</dbReference>
<evidence type="ECO:0000256" key="6">
    <source>
        <dbReference type="ARBA" id="ARBA00022989"/>
    </source>
</evidence>
<proteinExistence type="inferred from homology"/>
<comment type="caution">
    <text evidence="9">The sequence shown here is derived from an EMBL/GenBank/DDBJ whole genome shotgun (WGS) entry which is preliminary data.</text>
</comment>
<feature type="transmembrane region" description="Helical" evidence="8">
    <location>
        <begin position="22"/>
        <end position="45"/>
    </location>
</feature>